<evidence type="ECO:0000256" key="1">
    <source>
        <dbReference type="SAM" id="Phobius"/>
    </source>
</evidence>
<accession>A0A4R1NIG4</accession>
<dbReference type="AlphaFoldDB" id="A0A4R1NIG4"/>
<proteinExistence type="predicted"/>
<keyword evidence="1" id="KW-0472">Membrane</keyword>
<name>A0A4R1NIG4_9RHOB</name>
<dbReference type="Proteomes" id="UP000295673">
    <property type="component" value="Unassembled WGS sequence"/>
</dbReference>
<comment type="caution">
    <text evidence="3">The sequence shown here is derived from an EMBL/GenBank/DDBJ whole genome shotgun (WGS) entry which is preliminary data.</text>
</comment>
<reference evidence="3 4" key="1">
    <citation type="submission" date="2019-03" db="EMBL/GenBank/DDBJ databases">
        <title>Genomic Encyclopedia of Archaeal and Bacterial Type Strains, Phase II (KMG-II): from individual species to whole genera.</title>
        <authorList>
            <person name="Goeker M."/>
        </authorList>
    </citation>
    <scope>NUCLEOTIDE SEQUENCE [LARGE SCALE GENOMIC DNA]</scope>
    <source>
        <strain evidence="3 4">DSM 26433</strain>
    </source>
</reference>
<protein>
    <submittedName>
        <fullName evidence="3">Putative secreted protein (TIGR04161 family)</fullName>
    </submittedName>
</protein>
<sequence length="91" mass="9597">MGFKTTAKLALITASTTLMTATSALAQDSGSRSGWWWRWFERWGGGSTGGSTGGSNAVPEIDAGAGLLALAAVLATLALVWELRRRRKKAD</sequence>
<evidence type="ECO:0000256" key="2">
    <source>
        <dbReference type="SAM" id="SignalP"/>
    </source>
</evidence>
<evidence type="ECO:0000313" key="4">
    <source>
        <dbReference type="Proteomes" id="UP000295673"/>
    </source>
</evidence>
<feature type="signal peptide" evidence="2">
    <location>
        <begin position="1"/>
        <end position="26"/>
    </location>
</feature>
<keyword evidence="1" id="KW-1133">Transmembrane helix</keyword>
<dbReference type="EMBL" id="SMGR01000001">
    <property type="protein sequence ID" value="TCL08007.1"/>
    <property type="molecule type" value="Genomic_DNA"/>
</dbReference>
<dbReference type="NCBIfam" id="TIGR04161">
    <property type="entry name" value="VPEID-CTERM"/>
    <property type="match status" value="1"/>
</dbReference>
<keyword evidence="4" id="KW-1185">Reference proteome</keyword>
<keyword evidence="2" id="KW-0732">Signal</keyword>
<evidence type="ECO:0000313" key="3">
    <source>
        <dbReference type="EMBL" id="TCL08007.1"/>
    </source>
</evidence>
<feature type="chain" id="PRO_5020718609" evidence="2">
    <location>
        <begin position="27"/>
        <end position="91"/>
    </location>
</feature>
<organism evidence="3 4">
    <name type="scientific">Shimia isoporae</name>
    <dbReference type="NCBI Taxonomy" id="647720"/>
    <lineage>
        <taxon>Bacteria</taxon>
        <taxon>Pseudomonadati</taxon>
        <taxon>Pseudomonadota</taxon>
        <taxon>Alphaproteobacteria</taxon>
        <taxon>Rhodobacterales</taxon>
        <taxon>Roseobacteraceae</taxon>
    </lineage>
</organism>
<dbReference type="RefSeq" id="WP_132858175.1">
    <property type="nucleotide sequence ID" value="NZ_SMGR01000001.1"/>
</dbReference>
<keyword evidence="1" id="KW-0812">Transmembrane</keyword>
<gene>
    <name evidence="3" type="ORF">BXY66_0038</name>
</gene>
<feature type="transmembrane region" description="Helical" evidence="1">
    <location>
        <begin position="63"/>
        <end position="81"/>
    </location>
</feature>
<dbReference type="InterPro" id="IPR026422">
    <property type="entry name" value="VPEID-CTERM"/>
</dbReference>